<evidence type="ECO:0000256" key="2">
    <source>
        <dbReference type="SAM" id="SignalP"/>
    </source>
</evidence>
<protein>
    <submittedName>
        <fullName evidence="3">Uncharacterized protein</fullName>
    </submittedName>
</protein>
<reference evidence="3" key="1">
    <citation type="submission" date="2023-10" db="EMBL/GenBank/DDBJ databases">
        <authorList>
            <person name="Chen Y."/>
            <person name="Shah S."/>
            <person name="Dougan E. K."/>
            <person name="Thang M."/>
            <person name="Chan C."/>
        </authorList>
    </citation>
    <scope>NUCLEOTIDE SEQUENCE [LARGE SCALE GENOMIC DNA]</scope>
</reference>
<gene>
    <name evidence="3" type="ORF">PCOR1329_LOCUS23568</name>
</gene>
<evidence type="ECO:0000256" key="1">
    <source>
        <dbReference type="SAM" id="MobiDB-lite"/>
    </source>
</evidence>
<proteinExistence type="predicted"/>
<feature type="signal peptide" evidence="2">
    <location>
        <begin position="1"/>
        <end position="29"/>
    </location>
</feature>
<dbReference type="EMBL" id="CAUYUJ010008002">
    <property type="protein sequence ID" value="CAK0822585.1"/>
    <property type="molecule type" value="Genomic_DNA"/>
</dbReference>
<organism evidence="3 4">
    <name type="scientific">Prorocentrum cordatum</name>
    <dbReference type="NCBI Taxonomy" id="2364126"/>
    <lineage>
        <taxon>Eukaryota</taxon>
        <taxon>Sar</taxon>
        <taxon>Alveolata</taxon>
        <taxon>Dinophyceae</taxon>
        <taxon>Prorocentrales</taxon>
        <taxon>Prorocentraceae</taxon>
        <taxon>Prorocentrum</taxon>
    </lineage>
</organism>
<feature type="chain" id="PRO_5046694098" evidence="2">
    <location>
        <begin position="30"/>
        <end position="153"/>
    </location>
</feature>
<sequence length="153" mass="16256">MSRNVCSACAHCWPRSQALMAALLTTTVGVRLSICASAPPRPAPAATCAPAVALDEAYQHGVPRRPVRGPALTRPRRPPRGPAPRERGEAPRRGRGPSEPRRHGPKSLPAAAGSPARGTWQAPSTSHPGRASPRHENMVPVYFLVGDSLRGLF</sequence>
<keyword evidence="2" id="KW-0732">Signal</keyword>
<dbReference type="Proteomes" id="UP001189429">
    <property type="component" value="Unassembled WGS sequence"/>
</dbReference>
<evidence type="ECO:0000313" key="4">
    <source>
        <dbReference type="Proteomes" id="UP001189429"/>
    </source>
</evidence>
<feature type="compositionally biased region" description="Basic and acidic residues" evidence="1">
    <location>
        <begin position="83"/>
        <end position="102"/>
    </location>
</feature>
<keyword evidence="4" id="KW-1185">Reference proteome</keyword>
<feature type="region of interest" description="Disordered" evidence="1">
    <location>
        <begin position="58"/>
        <end position="136"/>
    </location>
</feature>
<evidence type="ECO:0000313" key="3">
    <source>
        <dbReference type="EMBL" id="CAK0822585.1"/>
    </source>
</evidence>
<comment type="caution">
    <text evidence="3">The sequence shown here is derived from an EMBL/GenBank/DDBJ whole genome shotgun (WGS) entry which is preliminary data.</text>
</comment>
<name>A0ABN9RTF5_9DINO</name>
<accession>A0ABN9RTF5</accession>